<dbReference type="Gene3D" id="2.60.200.60">
    <property type="match status" value="1"/>
</dbReference>
<organism evidence="2 3">
    <name type="scientific">Pseudoalteromonas arctica</name>
    <dbReference type="NCBI Taxonomy" id="394751"/>
    <lineage>
        <taxon>Bacteria</taxon>
        <taxon>Pseudomonadati</taxon>
        <taxon>Pseudomonadota</taxon>
        <taxon>Gammaproteobacteria</taxon>
        <taxon>Alteromonadales</taxon>
        <taxon>Pseudoalteromonadaceae</taxon>
        <taxon>Pseudoalteromonas</taxon>
    </lineage>
</organism>
<feature type="region of interest" description="Disordered" evidence="1">
    <location>
        <begin position="288"/>
        <end position="308"/>
    </location>
</feature>
<proteinExistence type="predicted"/>
<gene>
    <name evidence="2" type="ORF">WNY57_02450</name>
</gene>
<evidence type="ECO:0000313" key="3">
    <source>
        <dbReference type="Proteomes" id="UP001457661"/>
    </source>
</evidence>
<keyword evidence="3" id="KW-1185">Reference proteome</keyword>
<dbReference type="CDD" id="cd14740">
    <property type="entry name" value="PAAR_4"/>
    <property type="match status" value="1"/>
</dbReference>
<reference evidence="2 3" key="1">
    <citation type="submission" date="2024-03" db="EMBL/GenBank/DDBJ databases">
        <title>Community enrichment and isolation of bacterial strains for fucoidan degradation.</title>
        <authorList>
            <person name="Sichert A."/>
        </authorList>
    </citation>
    <scope>NUCLEOTIDE SEQUENCE [LARGE SCALE GENOMIC DNA]</scope>
    <source>
        <strain evidence="2 3">AS26</strain>
    </source>
</reference>
<accession>A0ABU9TC49</accession>
<evidence type="ECO:0000256" key="1">
    <source>
        <dbReference type="SAM" id="MobiDB-lite"/>
    </source>
</evidence>
<evidence type="ECO:0000313" key="2">
    <source>
        <dbReference type="EMBL" id="MEM5531284.1"/>
    </source>
</evidence>
<protein>
    <submittedName>
        <fullName evidence="2">DUF4150 domain-containing protein</fullName>
    </submittedName>
</protein>
<name>A0ABU9TC49_9GAMM</name>
<dbReference type="Pfam" id="PF13665">
    <property type="entry name" value="Tox-PAAR-like"/>
    <property type="match status" value="1"/>
</dbReference>
<sequence length="358" mass="37878">MTYINAAAGKQTGSVQYDIDALIADVRSGGSLTWRHNNPTLLALNNSARSNGALGKANNIAIFEDRDAGEAAFLDEIARPKYRDKTLGEMVNTFIPDYIIPPPQWDDEKNEPILPWNEPQTGMDVNKFITDAQAFLDLVSNHLGWEAGSQEQSTKDTQSQAAQVATVSGQNVLINGRTAVHQSSGGKLSTIDVCLTTVGPSVIPIPYPNMAAASDVASVAGSVKINGNGAANIKSNFSKSKGDKPGNKKGIISGTNDGKAEFIIGSFNVLIEGKPAVRQGDLMISNAKNTPPMPLAQSGGASPRGLSVEMRDSDTQSEDPAEAAFIVETDANNNLIGQGKFTVTQGAFKNNQVFDEGV</sequence>
<dbReference type="EMBL" id="JBBMQX010000001">
    <property type="protein sequence ID" value="MEM5531284.1"/>
    <property type="molecule type" value="Genomic_DNA"/>
</dbReference>
<dbReference type="RefSeq" id="WP_342879039.1">
    <property type="nucleotide sequence ID" value="NZ_JBBMQX010000001.1"/>
</dbReference>
<dbReference type="Proteomes" id="UP001457661">
    <property type="component" value="Unassembled WGS sequence"/>
</dbReference>
<comment type="caution">
    <text evidence="2">The sequence shown here is derived from an EMBL/GenBank/DDBJ whole genome shotgun (WGS) entry which is preliminary data.</text>
</comment>